<proteinExistence type="predicted"/>
<dbReference type="EMBL" id="OQ884030">
    <property type="protein sequence ID" value="WNO29928.1"/>
    <property type="molecule type" value="Genomic_DNA"/>
</dbReference>
<sequence length="57" mass="6695">MIGEQLKSNIAANKHKFEEAHENFVKGLEEFETENLKPEYDRVQAVLEQFEAEKDRS</sequence>
<protein>
    <submittedName>
        <fullName evidence="1">Uncharacterized protein</fullName>
    </submittedName>
</protein>
<accession>A0AA96R5R5</accession>
<reference evidence="1" key="1">
    <citation type="submission" date="2023-04" db="EMBL/GenBank/DDBJ databases">
        <authorList>
            <person name="Zhang X."/>
        </authorList>
    </citation>
    <scope>NUCLEOTIDE SEQUENCE</scope>
</reference>
<evidence type="ECO:0000313" key="1">
    <source>
        <dbReference type="EMBL" id="WNO29928.1"/>
    </source>
</evidence>
<organism evidence="1">
    <name type="scientific">Bacillus phage SDFMU_Pbc</name>
    <dbReference type="NCBI Taxonomy" id="3076135"/>
    <lineage>
        <taxon>Viruses</taxon>
        <taxon>Duplodnaviria</taxon>
        <taxon>Heunggongvirae</taxon>
        <taxon>Uroviricota</taxon>
        <taxon>Caudoviricetes</taxon>
        <taxon>Herelleviridae</taxon>
        <taxon>Bastillevirinae</taxon>
        <taxon>Agatevirus</taxon>
        <taxon>Agatevirus agate</taxon>
    </lineage>
</organism>
<name>A0AA96R5R5_9CAUD</name>